<accession>A0A0D2G1P3</accession>
<dbReference type="Proteomes" id="UP000053617">
    <property type="component" value="Unassembled WGS sequence"/>
</dbReference>
<dbReference type="OrthoDB" id="4158501at2759"/>
<dbReference type="HOGENOM" id="CLU_025582_0_0_1"/>
<keyword evidence="2" id="KW-1185">Reference proteome</keyword>
<evidence type="ECO:0000313" key="2">
    <source>
        <dbReference type="Proteomes" id="UP000053617"/>
    </source>
</evidence>
<dbReference type="EMBL" id="KN847476">
    <property type="protein sequence ID" value="KIX08422.1"/>
    <property type="molecule type" value="Genomic_DNA"/>
</dbReference>
<dbReference type="GeneID" id="25291149"/>
<dbReference type="VEuPathDB" id="FungiDB:Z518_03078"/>
<evidence type="ECO:0000313" key="1">
    <source>
        <dbReference type="EMBL" id="KIX08422.1"/>
    </source>
</evidence>
<sequence>MGTWGSTAAHDDSERIAIDDMKNMINQVVPPKDRGTSWYRKAMATIDKPIVKGKFCRIGKFGPSQNMQKNYLTSKVGVNIAEEYLNKPLPPLPQSPYFEYMFADAGIESKKPSAQSSDDDHGGLGELAAQFAITPSGVDISTKATQAFYNNFKAAGSPTSFYGNVQQRPGSELIQCEFSYGQTHPKQNVILAPKSQKSKAGKTNGFFPSSTFQQMVTAPAVKYPSSDTIQRGASNDNASKLCSHMFPVTKRSARDSFVTMSTPNGSNGSPYLLFPYYKINLLSTKKIRVALQQIDQDVEPMRAVSIYSIPSTPTYSVITIDSDDDDVIFVSERKLPRAALTGYSGQFESYETEILLPHARSHSPCPFTTGDPLHANNEFTHINFIPCPIWPATDYTRDNLSGLPGLTATLIYAEKESQRAAQRLTCTPSEENLRREVHLECASARLEGVAVGQYRYYQGHMSLEEYKAARMCICWDFCWCSKLCTIYADVKCPCSKWIVLHKD</sequence>
<reference evidence="1 2" key="1">
    <citation type="submission" date="2015-01" db="EMBL/GenBank/DDBJ databases">
        <title>The Genome Sequence of Rhinocladiella mackenzie CBS 650.93.</title>
        <authorList>
            <consortium name="The Broad Institute Genomics Platform"/>
            <person name="Cuomo C."/>
            <person name="de Hoog S."/>
            <person name="Gorbushina A."/>
            <person name="Stielow B."/>
            <person name="Teixiera M."/>
            <person name="Abouelleil A."/>
            <person name="Chapman S.B."/>
            <person name="Priest M."/>
            <person name="Young S.K."/>
            <person name="Wortman J."/>
            <person name="Nusbaum C."/>
            <person name="Birren B."/>
        </authorList>
    </citation>
    <scope>NUCLEOTIDE SEQUENCE [LARGE SCALE GENOMIC DNA]</scope>
    <source>
        <strain evidence="1 2">CBS 650.93</strain>
    </source>
</reference>
<proteinExistence type="predicted"/>
<dbReference type="RefSeq" id="XP_013275558.1">
    <property type="nucleotide sequence ID" value="XM_013420104.1"/>
</dbReference>
<protein>
    <submittedName>
        <fullName evidence="1">Rhinocladiella mackenziei CBS 650.93 unplaced genomic scaffold supercont1.2, whole genome shotgun sequence</fullName>
    </submittedName>
</protein>
<name>A0A0D2G1P3_9EURO</name>
<organism evidence="1 2">
    <name type="scientific">Rhinocladiella mackenziei CBS 650.93</name>
    <dbReference type="NCBI Taxonomy" id="1442369"/>
    <lineage>
        <taxon>Eukaryota</taxon>
        <taxon>Fungi</taxon>
        <taxon>Dikarya</taxon>
        <taxon>Ascomycota</taxon>
        <taxon>Pezizomycotina</taxon>
        <taxon>Eurotiomycetes</taxon>
        <taxon>Chaetothyriomycetidae</taxon>
        <taxon>Chaetothyriales</taxon>
        <taxon>Herpotrichiellaceae</taxon>
        <taxon>Rhinocladiella</taxon>
    </lineage>
</organism>
<dbReference type="AlphaFoldDB" id="A0A0D2G1P3"/>
<gene>
    <name evidence="1" type="ORF">Z518_03078</name>
</gene>